<reference evidence="1" key="2">
    <citation type="submission" date="2018-07" db="EMBL/GenBank/DDBJ databases">
        <authorList>
            <consortium name="NCBI Pathogen Detection Project"/>
        </authorList>
    </citation>
    <scope>NUCLEOTIDE SEQUENCE</scope>
    <source>
        <strain evidence="1">973-77</strain>
    </source>
</reference>
<organism evidence="1">
    <name type="scientific">Salmonella enterica</name>
    <name type="common">Salmonella choleraesuis</name>
    <dbReference type="NCBI Taxonomy" id="28901"/>
    <lineage>
        <taxon>Bacteria</taxon>
        <taxon>Pseudomonadati</taxon>
        <taxon>Pseudomonadota</taxon>
        <taxon>Gammaproteobacteria</taxon>
        <taxon>Enterobacterales</taxon>
        <taxon>Enterobacteriaceae</taxon>
        <taxon>Salmonella</taxon>
    </lineage>
</organism>
<sequence>MKISYPIRDKDGKAFRSLAEIMRLVDGEAHGTWLLGGNGLWHGAVHISDVSNPYSALTPDTLSSGKPVPLQFMADGTIAAYRINNDYLKAPWKGQELRYSSTFVLVKSLCQPDPQKQESWLEFYSLYMHLAPVKDYPASPCYKVRDGHSGIRLRKYTEGKNGLPDGQESGDTRLYQAPPAAGKSLGAGDRVVLSRTGRFYVTKHNEATLTTFGLVHLLKGETAGNEQYWVTLDPALMEPDGEIQALMPAWMQKAKEKGVFDWVQPGGETEEWKVSAGTPVGFMGCEDYPGSEGGQVEREWFVHLEVLSADPKMPKFLSNPAGVKGEKRTVLAPKGKILYTRQMTDAQATFTATSATLGAQCVLPREATTP</sequence>
<gene>
    <name evidence="1" type="ORF">G0B48_22760</name>
</gene>
<reference evidence="1" key="1">
    <citation type="journal article" date="2018" name="Genome Biol.">
        <title>SKESA: strategic k-mer extension for scrupulous assemblies.</title>
        <authorList>
            <person name="Souvorov A."/>
            <person name="Agarwala R."/>
            <person name="Lipman D.J."/>
        </authorList>
    </citation>
    <scope>NUCLEOTIDE SEQUENCE</scope>
    <source>
        <strain evidence="1">973-77</strain>
    </source>
</reference>
<dbReference type="AlphaFoldDB" id="A0A701Z177"/>
<dbReference type="EMBL" id="DAAMGL010000029">
    <property type="protein sequence ID" value="HAC6567908.1"/>
    <property type="molecule type" value="Genomic_DNA"/>
</dbReference>
<protein>
    <submittedName>
        <fullName evidence="1">Chitinase</fullName>
    </submittedName>
</protein>
<comment type="caution">
    <text evidence="1">The sequence shown here is derived from an EMBL/GenBank/DDBJ whole genome shotgun (WGS) entry which is preliminary data.</text>
</comment>
<accession>A0A701Z177</accession>
<evidence type="ECO:0000313" key="1">
    <source>
        <dbReference type="EMBL" id="HAC6567908.1"/>
    </source>
</evidence>
<name>A0A701Z177_SALER</name>
<feature type="non-terminal residue" evidence="1">
    <location>
        <position position="370"/>
    </location>
</feature>
<proteinExistence type="predicted"/>